<accession>A0A482WRS6</accession>
<evidence type="ECO:0000256" key="5">
    <source>
        <dbReference type="RuleBase" id="RU000304"/>
    </source>
</evidence>
<dbReference type="EC" id="2.7.11.1" evidence="1"/>
<dbReference type="EMBL" id="QKKF02026599">
    <property type="protein sequence ID" value="RZF36315.1"/>
    <property type="molecule type" value="Genomic_DNA"/>
</dbReference>
<dbReference type="AlphaFoldDB" id="A0A482WRS6"/>
<keyword evidence="7" id="KW-0808">Transferase</keyword>
<dbReference type="InterPro" id="IPR011009">
    <property type="entry name" value="Kinase-like_dom_sf"/>
</dbReference>
<dbReference type="STRING" id="195883.A0A482WRS6"/>
<reference evidence="7" key="3">
    <citation type="journal article" date="2020" name="Plant Cell">
        <title>Casein Kinase 1 Regulates Cytorhabdovirus Replication and Transcription by Phosphorylating a Phosphoprotein Serine-rich Motif.</title>
        <authorList>
            <person name="Gao Q."/>
            <person name="Yan T."/>
            <person name="Zhang Z.J."/>
            <person name="Liu S.Y."/>
            <person name="Fang X.D."/>
            <person name="Gao D.M."/>
            <person name="Yang Y.Z."/>
            <person name="Xu W.Y."/>
            <person name="Qiao J.H."/>
            <person name="Cao Q."/>
            <person name="Ding Z.H."/>
            <person name="Wang Y."/>
            <person name="Yu J.L."/>
            <person name="Wang X.B."/>
        </authorList>
    </citation>
    <scope>NUCLEOTIDE SEQUENCE</scope>
</reference>
<dbReference type="Pfam" id="PF00069">
    <property type="entry name" value="Pkinase"/>
    <property type="match status" value="1"/>
</dbReference>
<evidence type="ECO:0000259" key="6">
    <source>
        <dbReference type="PROSITE" id="PS50011"/>
    </source>
</evidence>
<dbReference type="OrthoDB" id="5800476at2759"/>
<dbReference type="PROSITE" id="PS00108">
    <property type="entry name" value="PROTEIN_KINASE_ST"/>
    <property type="match status" value="1"/>
</dbReference>
<protein>
    <recommendedName>
        <fullName evidence="1">non-specific serine/threonine protein kinase</fullName>
        <ecNumber evidence="1">2.7.11.1</ecNumber>
    </recommendedName>
</protein>
<evidence type="ECO:0000256" key="3">
    <source>
        <dbReference type="ARBA" id="ARBA00022840"/>
    </source>
</evidence>
<dbReference type="InterPro" id="IPR050235">
    <property type="entry name" value="CK1_Ser-Thr_kinase"/>
</dbReference>
<dbReference type="InParanoid" id="A0A482WRS6"/>
<dbReference type="InterPro" id="IPR000719">
    <property type="entry name" value="Prot_kinase_dom"/>
</dbReference>
<evidence type="ECO:0000313" key="8">
    <source>
        <dbReference type="EMBL" id="RZF36315.1"/>
    </source>
</evidence>
<proteinExistence type="evidence at transcript level"/>
<dbReference type="Gene3D" id="1.10.510.10">
    <property type="entry name" value="Transferase(Phosphotransferase) domain 1"/>
    <property type="match status" value="1"/>
</dbReference>
<dbReference type="SMART" id="SM00220">
    <property type="entry name" value="S_TKc"/>
    <property type="match status" value="1"/>
</dbReference>
<feature type="binding site" evidence="4">
    <location>
        <position position="64"/>
    </location>
    <ligand>
        <name>ATP</name>
        <dbReference type="ChEBI" id="CHEBI:30616"/>
    </ligand>
</feature>
<keyword evidence="3 4" id="KW-0067">ATP-binding</keyword>
<reference evidence="8 9" key="1">
    <citation type="journal article" date="2017" name="Gigascience">
        <title>Genome sequence of the small brown planthopper, Laodelphax striatellus.</title>
        <authorList>
            <person name="Zhu J."/>
            <person name="Jiang F."/>
            <person name="Wang X."/>
            <person name="Yang P."/>
            <person name="Bao Y."/>
            <person name="Zhao W."/>
            <person name="Wang W."/>
            <person name="Lu H."/>
            <person name="Wang Q."/>
            <person name="Cui N."/>
            <person name="Li J."/>
            <person name="Chen X."/>
            <person name="Luo L."/>
            <person name="Yu J."/>
            <person name="Kang L."/>
            <person name="Cui F."/>
        </authorList>
    </citation>
    <scope>NUCLEOTIDE SEQUENCE [LARGE SCALE GENOMIC DNA]</scope>
    <source>
        <strain evidence="8">Lst14</strain>
        <tissue evidence="8">Whole body</tissue>
    </source>
</reference>
<dbReference type="InterPro" id="IPR017441">
    <property type="entry name" value="Protein_kinase_ATP_BS"/>
</dbReference>
<dbReference type="SUPFAM" id="SSF56112">
    <property type="entry name" value="Protein kinase-like (PK-like)"/>
    <property type="match status" value="1"/>
</dbReference>
<evidence type="ECO:0000256" key="2">
    <source>
        <dbReference type="ARBA" id="ARBA00022741"/>
    </source>
</evidence>
<dbReference type="PANTHER" id="PTHR11909">
    <property type="entry name" value="CASEIN KINASE-RELATED"/>
    <property type="match status" value="1"/>
</dbReference>
<evidence type="ECO:0000313" key="7">
    <source>
        <dbReference type="EMBL" id="QLJ57724.1"/>
    </source>
</evidence>
<keyword evidence="9" id="KW-1185">Reference proteome</keyword>
<dbReference type="GO" id="GO:0005524">
    <property type="term" value="F:ATP binding"/>
    <property type="evidence" value="ECO:0007669"/>
    <property type="project" value="UniProtKB-UniRule"/>
</dbReference>
<evidence type="ECO:0000256" key="1">
    <source>
        <dbReference type="ARBA" id="ARBA00012513"/>
    </source>
</evidence>
<feature type="domain" description="Protein kinase" evidence="6">
    <location>
        <begin position="35"/>
        <end position="305"/>
    </location>
</feature>
<sequence length="334" mass="39174">MDDVDQNRRDSTASEGRRTLLNVSSTNLMMVGPNFKVGRKIGKGNFGEVRMGKNIYNNEIVAIKLEPYKTKNHQLQLEQKFYRMIGSNDGFPKVFYYGPIGQKYNALVMEYLGPCLEELFNLCGRVFSLKTVLLIAIQLLTRFEHIHSKRIVYRDVKPENFVIGPPSSRKEKTVFVVDFGLAKEYMDENDEHIPYREHKSLTGTARYMSINTHMGREQSRRDDLESLGHMFIYFLRGQLPWQGIKVDNVKERYRHIKEIKRNTPVEVLCDGFPDEVGNFLRYARRLDFFDKPDYELLRKTFRELFERKGYTDDGIYDWTGRIHNSFSNARTSSN</sequence>
<dbReference type="EMBL" id="MT363970">
    <property type="protein sequence ID" value="QLJ57724.1"/>
    <property type="molecule type" value="mRNA"/>
</dbReference>
<dbReference type="FunFam" id="1.10.510.10:FF:001123">
    <property type="entry name" value="CK1/CK1/CK1-D protein kinase"/>
    <property type="match status" value="1"/>
</dbReference>
<dbReference type="GO" id="GO:0004674">
    <property type="term" value="F:protein serine/threonine kinase activity"/>
    <property type="evidence" value="ECO:0007669"/>
    <property type="project" value="UniProtKB-KW"/>
</dbReference>
<dbReference type="InterPro" id="IPR008271">
    <property type="entry name" value="Ser/Thr_kinase_AS"/>
</dbReference>
<keyword evidence="7" id="KW-0418">Kinase</keyword>
<organism evidence="8 9">
    <name type="scientific">Laodelphax striatellus</name>
    <name type="common">Small brown planthopper</name>
    <name type="synonym">Delphax striatella</name>
    <dbReference type="NCBI Taxonomy" id="195883"/>
    <lineage>
        <taxon>Eukaryota</taxon>
        <taxon>Metazoa</taxon>
        <taxon>Ecdysozoa</taxon>
        <taxon>Arthropoda</taxon>
        <taxon>Hexapoda</taxon>
        <taxon>Insecta</taxon>
        <taxon>Pterygota</taxon>
        <taxon>Neoptera</taxon>
        <taxon>Paraneoptera</taxon>
        <taxon>Hemiptera</taxon>
        <taxon>Auchenorrhyncha</taxon>
        <taxon>Fulgoroidea</taxon>
        <taxon>Delphacidae</taxon>
        <taxon>Criomorphinae</taxon>
        <taxon>Laodelphax</taxon>
    </lineage>
</organism>
<dbReference type="Proteomes" id="UP000291343">
    <property type="component" value="Unassembled WGS sequence"/>
</dbReference>
<name>A0A482WRS6_LAOST</name>
<dbReference type="PROSITE" id="PS50011">
    <property type="entry name" value="PROTEIN_KINASE_DOM"/>
    <property type="match status" value="1"/>
</dbReference>
<gene>
    <name evidence="8" type="ORF">LSTR_LSTR006579</name>
</gene>
<evidence type="ECO:0000256" key="4">
    <source>
        <dbReference type="PROSITE-ProRule" id="PRU10141"/>
    </source>
</evidence>
<dbReference type="SMR" id="A0A482WRS6"/>
<reference evidence="8" key="2">
    <citation type="submission" date="2019-02" db="EMBL/GenBank/DDBJ databases">
        <authorList>
            <person name="Zhu J."/>
            <person name="Jiang F."/>
            <person name="Wang X."/>
            <person name="Yang P."/>
            <person name="Bao Y."/>
            <person name="Zhao W."/>
            <person name="Wang W."/>
            <person name="Lu H."/>
            <person name="Wang Q."/>
            <person name="Cui N."/>
            <person name="Li J."/>
            <person name="Chen X."/>
            <person name="Luo L."/>
            <person name="Yu J."/>
            <person name="Kang L."/>
            <person name="Cui F."/>
        </authorList>
    </citation>
    <scope>NUCLEOTIDE SEQUENCE</scope>
    <source>
        <strain evidence="8">Lst14</strain>
        <tissue evidence="8">Whole body</tissue>
    </source>
</reference>
<keyword evidence="2 4" id="KW-0547">Nucleotide-binding</keyword>
<evidence type="ECO:0000313" key="9">
    <source>
        <dbReference type="Proteomes" id="UP000291343"/>
    </source>
</evidence>
<comment type="similarity">
    <text evidence="5">Belongs to the protein kinase superfamily.</text>
</comment>
<keyword evidence="5" id="KW-0723">Serine/threonine-protein kinase</keyword>
<dbReference type="PROSITE" id="PS00107">
    <property type="entry name" value="PROTEIN_KINASE_ATP"/>
    <property type="match status" value="1"/>
</dbReference>